<evidence type="ECO:0000259" key="3">
    <source>
        <dbReference type="PROSITE" id="PS50048"/>
    </source>
</evidence>
<keyword evidence="5" id="KW-1185">Reference proteome</keyword>
<dbReference type="InterPro" id="IPR001138">
    <property type="entry name" value="Zn2Cys6_DnaBD"/>
</dbReference>
<dbReference type="PANTHER" id="PTHR38111">
    <property type="entry name" value="ZN(2)-C6 FUNGAL-TYPE DOMAIN-CONTAINING PROTEIN-RELATED"/>
    <property type="match status" value="1"/>
</dbReference>
<organism evidence="4 5">
    <name type="scientific">Didymella rabiei</name>
    <name type="common">Chickpea ascochyta blight fungus</name>
    <name type="synonym">Mycosphaerella rabiei</name>
    <dbReference type="NCBI Taxonomy" id="5454"/>
    <lineage>
        <taxon>Eukaryota</taxon>
        <taxon>Fungi</taxon>
        <taxon>Dikarya</taxon>
        <taxon>Ascomycota</taxon>
        <taxon>Pezizomycotina</taxon>
        <taxon>Dothideomycetes</taxon>
        <taxon>Pleosporomycetidae</taxon>
        <taxon>Pleosporales</taxon>
        <taxon>Pleosporineae</taxon>
        <taxon>Didymellaceae</taxon>
        <taxon>Ascochyta</taxon>
    </lineage>
</organism>
<evidence type="ECO:0000256" key="1">
    <source>
        <dbReference type="ARBA" id="ARBA00023242"/>
    </source>
</evidence>
<dbReference type="SUPFAM" id="SSF57701">
    <property type="entry name" value="Zn2/Cys6 DNA-binding domain"/>
    <property type="match status" value="1"/>
</dbReference>
<feature type="region of interest" description="Disordered" evidence="2">
    <location>
        <begin position="72"/>
        <end position="117"/>
    </location>
</feature>
<sequence length="638" mass="70124">MPKAQRSRACTQCRERRVKCDETPEFCNQCRRLGLQCSGPIIGSVIIDMTDRVTKPRAKKKKTVTKPALVVPVREDDAQAQTPSTRRRSALTTKPEPSGSETSLHNFPLSSAPREGDALPSEAEKAIATIRYQYRAPQLYQPSKIQGDALDIAFLLHFVEMNQNTRSHTPEIPWLTHLPVIHSKAAKPAVKLSIRAASMAFFAKLHHDPTILVDSYRWYTVSLNAQRMSLSRLGVQNRMPDDEEILVPIILGLYEVYAGTTSDSVLHHVAAACEIIKMRGPENCKSGVVWPMFKAMRVSDAQKALILNKPSVFASPDWMTIPFIDMPRNAHHDLADIMLMIPECISLCQIKGSLQTFFNSPFSPNVDLDPCRRRTRELIKDLDEWASAYPYLTTLSSGLHTVATDMASLSVSGVKPAFEGTSTDVVLPDSFVALTVVTFEAVQLTLTLLLHKLNTQDLDRSPSTLLASSPVSSASLASLLHQAERSADLILRTAGHLEGTKTVGFDFIRSVTPVVVVAILGPTEELTSNAMAMLKRWGEKRGMNGLSRSATSPRTVRIAHATHPKPQENRATPGTLPATLAHEADGAPPSGRSCIPSIAARIRYPHASTTSAAQMRDVEARIIESRIIESRTISVLQS</sequence>
<feature type="domain" description="Zn(2)-C6 fungal-type" evidence="3">
    <location>
        <begin position="9"/>
        <end position="38"/>
    </location>
</feature>
<dbReference type="SMART" id="SM00066">
    <property type="entry name" value="GAL4"/>
    <property type="match status" value="1"/>
</dbReference>
<reference evidence="4 5" key="1">
    <citation type="journal article" date="2016" name="Sci. Rep.">
        <title>Draft genome sequencing and secretome analysis of fungal phytopathogen Ascochyta rabiei provides insight into the necrotrophic effector repertoire.</title>
        <authorList>
            <person name="Verma S."/>
            <person name="Gazara R.K."/>
            <person name="Nizam S."/>
            <person name="Parween S."/>
            <person name="Chattopadhyay D."/>
            <person name="Verma P.K."/>
        </authorList>
    </citation>
    <scope>NUCLEOTIDE SEQUENCE [LARGE SCALE GENOMIC DNA]</scope>
    <source>
        <strain evidence="4 5">ArDII</strain>
    </source>
</reference>
<dbReference type="Proteomes" id="UP000076837">
    <property type="component" value="Unassembled WGS sequence"/>
</dbReference>
<dbReference type="InterPro" id="IPR053178">
    <property type="entry name" value="Osmoadaptation_assoc"/>
</dbReference>
<dbReference type="Gene3D" id="4.10.240.10">
    <property type="entry name" value="Zn(2)-C6 fungal-type DNA-binding domain"/>
    <property type="match status" value="1"/>
</dbReference>
<dbReference type="PANTHER" id="PTHR38111:SF2">
    <property type="entry name" value="FINGER DOMAIN PROTEIN, PUTATIVE (AFU_ORTHOLOGUE AFUA_1G01560)-RELATED"/>
    <property type="match status" value="1"/>
</dbReference>
<dbReference type="AlphaFoldDB" id="A0A163KUM2"/>
<evidence type="ECO:0000313" key="5">
    <source>
        <dbReference type="Proteomes" id="UP000076837"/>
    </source>
</evidence>
<feature type="compositionally biased region" description="Polar residues" evidence="2">
    <location>
        <begin position="99"/>
        <end position="109"/>
    </location>
</feature>
<dbReference type="GO" id="GO:0000981">
    <property type="term" value="F:DNA-binding transcription factor activity, RNA polymerase II-specific"/>
    <property type="evidence" value="ECO:0007669"/>
    <property type="project" value="InterPro"/>
</dbReference>
<comment type="caution">
    <text evidence="4">The sequence shown here is derived from an EMBL/GenBank/DDBJ whole genome shotgun (WGS) entry which is preliminary data.</text>
</comment>
<dbReference type="InterPro" id="IPR036864">
    <property type="entry name" value="Zn2-C6_fun-type_DNA-bd_sf"/>
</dbReference>
<evidence type="ECO:0000313" key="4">
    <source>
        <dbReference type="EMBL" id="KZM27263.1"/>
    </source>
</evidence>
<dbReference type="EMBL" id="JYNV01000074">
    <property type="protein sequence ID" value="KZM27263.1"/>
    <property type="molecule type" value="Genomic_DNA"/>
</dbReference>
<accession>A0A163KUM2</accession>
<dbReference type="PROSITE" id="PS00463">
    <property type="entry name" value="ZN2_CY6_FUNGAL_1"/>
    <property type="match status" value="1"/>
</dbReference>
<evidence type="ECO:0000256" key="2">
    <source>
        <dbReference type="SAM" id="MobiDB-lite"/>
    </source>
</evidence>
<gene>
    <name evidence="4" type="ORF">ST47_g1592</name>
</gene>
<protein>
    <submittedName>
        <fullName evidence="4">Sequence-specific DNA binding RNA polymerase II transcription factor</fullName>
    </submittedName>
</protein>
<dbReference type="CDD" id="cd00067">
    <property type="entry name" value="GAL4"/>
    <property type="match status" value="1"/>
</dbReference>
<dbReference type="GO" id="GO:0008270">
    <property type="term" value="F:zinc ion binding"/>
    <property type="evidence" value="ECO:0007669"/>
    <property type="project" value="InterPro"/>
</dbReference>
<name>A0A163KUM2_DIDRA</name>
<keyword evidence="1" id="KW-0539">Nucleus</keyword>
<dbReference type="PROSITE" id="PS50048">
    <property type="entry name" value="ZN2_CY6_FUNGAL_2"/>
    <property type="match status" value="1"/>
</dbReference>
<proteinExistence type="predicted"/>
<dbReference type="Pfam" id="PF00172">
    <property type="entry name" value="Zn_clus"/>
    <property type="match status" value="1"/>
</dbReference>